<evidence type="ECO:0000313" key="4">
    <source>
        <dbReference type="EMBL" id="GGI17421.1"/>
    </source>
</evidence>
<comment type="caution">
    <text evidence="4">The sequence shown here is derived from an EMBL/GenBank/DDBJ whole genome shotgun (WGS) entry which is preliminary data.</text>
</comment>
<dbReference type="AlphaFoldDB" id="A0A8J3F522"/>
<dbReference type="OrthoDB" id="9811902at2"/>
<evidence type="ECO:0000313" key="5">
    <source>
        <dbReference type="Proteomes" id="UP000626244"/>
    </source>
</evidence>
<feature type="domain" description="Glycosyl transferase family 1" evidence="2">
    <location>
        <begin position="214"/>
        <end position="379"/>
    </location>
</feature>
<dbReference type="InterPro" id="IPR050194">
    <property type="entry name" value="Glycosyltransferase_grp1"/>
</dbReference>
<dbReference type="RefSeq" id="WP_088002087.1">
    <property type="nucleotide sequence ID" value="NZ_BMHB01000003.1"/>
</dbReference>
<dbReference type="Pfam" id="PF13579">
    <property type="entry name" value="Glyco_trans_4_4"/>
    <property type="match status" value="1"/>
</dbReference>
<evidence type="ECO:0000256" key="1">
    <source>
        <dbReference type="SAM" id="Coils"/>
    </source>
</evidence>
<dbReference type="Gene3D" id="3.40.50.2000">
    <property type="entry name" value="Glycogen Phosphorylase B"/>
    <property type="match status" value="2"/>
</dbReference>
<reference evidence="5" key="1">
    <citation type="journal article" date="2019" name="Int. J. Syst. Evol. Microbiol.">
        <title>The Global Catalogue of Microorganisms (GCM) 10K type strain sequencing project: providing services to taxonomists for standard genome sequencing and annotation.</title>
        <authorList>
            <consortium name="The Broad Institute Genomics Platform"/>
            <consortium name="The Broad Institute Genome Sequencing Center for Infectious Disease"/>
            <person name="Wu L."/>
            <person name="Ma J."/>
        </authorList>
    </citation>
    <scope>NUCLEOTIDE SEQUENCE [LARGE SCALE GENOMIC DNA]</scope>
    <source>
        <strain evidence="5">CGMCC 1.14993</strain>
    </source>
</reference>
<evidence type="ECO:0000259" key="3">
    <source>
        <dbReference type="Pfam" id="PF13579"/>
    </source>
</evidence>
<dbReference type="InterPro" id="IPR028098">
    <property type="entry name" value="Glyco_trans_4-like_N"/>
</dbReference>
<keyword evidence="5" id="KW-1185">Reference proteome</keyword>
<evidence type="ECO:0000259" key="2">
    <source>
        <dbReference type="Pfam" id="PF00534"/>
    </source>
</evidence>
<feature type="domain" description="Glycosyltransferase subfamily 4-like N-terminal" evidence="3">
    <location>
        <begin position="22"/>
        <end position="202"/>
    </location>
</feature>
<dbReference type="Pfam" id="PF00534">
    <property type="entry name" value="Glycos_transf_1"/>
    <property type="match status" value="1"/>
</dbReference>
<keyword evidence="1" id="KW-0175">Coiled coil</keyword>
<dbReference type="PANTHER" id="PTHR45947:SF3">
    <property type="entry name" value="SULFOQUINOVOSYL TRANSFERASE SQD2"/>
    <property type="match status" value="1"/>
</dbReference>
<accession>A0A8J3F522</accession>
<name>A0A8J3F522_9BACI</name>
<gene>
    <name evidence="4" type="ORF">GCM10007380_37860</name>
</gene>
<sequence>MSSKKRILLISQHFYPEIGSAANRMKNIYLELHAKGYDVKVLTLEPRYPSKELYENERFWDSDLNEEDVIRIEPLVKKHSTSIIKRLFLYLEVMFRFILEILRYKKEVDYVFVTSPPIFVGVAGLIAKWKLKAPLILDIRDLWPESIIGVGVFSNKLLLSTAFKLEDLLYRKATKIFVNSRSFIDYMNSKNVPIDKIYFMPNSLTEEELSIEVEQKANDTKKTVIYTGNLGLAQDIQKLIKVAEKLKDEANIQFTIVGYGYHLNELEKVIKEKNLNNINLQSARSRNDTLRLVANSDIAYVSLVDKDVFKTVLPGKIIDYMCVRKPIIGDVSGYASDIIHTSNCGIVSKENSVDDLADNILKLAKDDELCQKLGQNGYQYAYEQLRWKTNILVLEKAMEDIDE</sequence>
<organism evidence="4 5">
    <name type="scientific">Gottfriedia solisilvae</name>
    <dbReference type="NCBI Taxonomy" id="1516104"/>
    <lineage>
        <taxon>Bacteria</taxon>
        <taxon>Bacillati</taxon>
        <taxon>Bacillota</taxon>
        <taxon>Bacilli</taxon>
        <taxon>Bacillales</taxon>
        <taxon>Bacillaceae</taxon>
        <taxon>Gottfriedia</taxon>
    </lineage>
</organism>
<dbReference type="GO" id="GO:0016758">
    <property type="term" value="F:hexosyltransferase activity"/>
    <property type="evidence" value="ECO:0007669"/>
    <property type="project" value="TreeGrafter"/>
</dbReference>
<feature type="coiled-coil region" evidence="1">
    <location>
        <begin position="229"/>
        <end position="283"/>
    </location>
</feature>
<dbReference type="EMBL" id="BMHB01000003">
    <property type="protein sequence ID" value="GGI17421.1"/>
    <property type="molecule type" value="Genomic_DNA"/>
</dbReference>
<dbReference type="InterPro" id="IPR001296">
    <property type="entry name" value="Glyco_trans_1"/>
</dbReference>
<dbReference type="Proteomes" id="UP000626244">
    <property type="component" value="Unassembled WGS sequence"/>
</dbReference>
<dbReference type="SUPFAM" id="SSF53756">
    <property type="entry name" value="UDP-Glycosyltransferase/glycogen phosphorylase"/>
    <property type="match status" value="1"/>
</dbReference>
<dbReference type="CDD" id="cd03794">
    <property type="entry name" value="GT4_WbuB-like"/>
    <property type="match status" value="1"/>
</dbReference>
<dbReference type="PANTHER" id="PTHR45947">
    <property type="entry name" value="SULFOQUINOVOSYL TRANSFERASE SQD2"/>
    <property type="match status" value="1"/>
</dbReference>
<protein>
    <submittedName>
        <fullName evidence="4">Glycosyltransferase WbuB</fullName>
    </submittedName>
</protein>
<proteinExistence type="predicted"/>